<dbReference type="Proteomes" id="UP000537131">
    <property type="component" value="Unassembled WGS sequence"/>
</dbReference>
<dbReference type="InterPro" id="IPR011006">
    <property type="entry name" value="CheY-like_superfamily"/>
</dbReference>
<dbReference type="Gene3D" id="3.40.50.2300">
    <property type="match status" value="1"/>
</dbReference>
<protein>
    <recommendedName>
        <fullName evidence="1">Stage 0 sporulation protein A homolog</fullName>
    </recommendedName>
</protein>
<dbReference type="RefSeq" id="WP_169297602.1">
    <property type="nucleotide sequence ID" value="NZ_JABBNI010000016.1"/>
</dbReference>
<feature type="domain" description="Response regulatory" evidence="4">
    <location>
        <begin position="2"/>
        <end position="117"/>
    </location>
</feature>
<reference evidence="5 6" key="1">
    <citation type="submission" date="2020-06" db="EMBL/GenBank/DDBJ databases">
        <title>Complete Genome Sequence of Clostridium muelleri sp. nov. P21T, an Acid-Alcohol Producing Acetogen Isolated from Old Hay.</title>
        <authorList>
            <person name="Duncan K.E."/>
            <person name="Tanner R.S."/>
        </authorList>
    </citation>
    <scope>NUCLEOTIDE SEQUENCE [LARGE SCALE GENOMIC DNA]</scope>
    <source>
        <strain evidence="5 6">P21</strain>
    </source>
</reference>
<dbReference type="PANTHER" id="PTHR43228:SF1">
    <property type="entry name" value="TWO-COMPONENT RESPONSE REGULATOR ARR22"/>
    <property type="match status" value="1"/>
</dbReference>
<dbReference type="Pfam" id="PF00072">
    <property type="entry name" value="Response_reg"/>
    <property type="match status" value="1"/>
</dbReference>
<evidence type="ECO:0000256" key="2">
    <source>
        <dbReference type="ARBA" id="ARBA00024867"/>
    </source>
</evidence>
<comment type="function">
    <text evidence="2">May play the central regulatory role in sporulation. It may be an element of the effector pathway responsible for the activation of sporulation genes in response to nutritional stress. Spo0A may act in concert with spo0H (a sigma factor) to control the expression of some genes that are critical to the sporulation process.</text>
</comment>
<evidence type="ECO:0000313" key="6">
    <source>
        <dbReference type="Proteomes" id="UP000537131"/>
    </source>
</evidence>
<dbReference type="SUPFAM" id="SSF52172">
    <property type="entry name" value="CheY-like"/>
    <property type="match status" value="1"/>
</dbReference>
<gene>
    <name evidence="5" type="ORF">HBE96_09865</name>
</gene>
<proteinExistence type="predicted"/>
<keyword evidence="3" id="KW-0597">Phosphoprotein</keyword>
<dbReference type="SMART" id="SM00448">
    <property type="entry name" value="REC"/>
    <property type="match status" value="1"/>
</dbReference>
<dbReference type="PANTHER" id="PTHR43228">
    <property type="entry name" value="TWO-COMPONENT RESPONSE REGULATOR"/>
    <property type="match status" value="1"/>
</dbReference>
<dbReference type="PROSITE" id="PS50110">
    <property type="entry name" value="RESPONSE_REGULATORY"/>
    <property type="match status" value="1"/>
</dbReference>
<evidence type="ECO:0000313" key="5">
    <source>
        <dbReference type="EMBL" id="NMM63003.1"/>
    </source>
</evidence>
<keyword evidence="6" id="KW-1185">Reference proteome</keyword>
<dbReference type="EMBL" id="JABBNI010000016">
    <property type="protein sequence ID" value="NMM63003.1"/>
    <property type="molecule type" value="Genomic_DNA"/>
</dbReference>
<evidence type="ECO:0000256" key="3">
    <source>
        <dbReference type="PROSITE-ProRule" id="PRU00169"/>
    </source>
</evidence>
<accession>A0A7Y0HPS4</accession>
<evidence type="ECO:0000259" key="4">
    <source>
        <dbReference type="PROSITE" id="PS50110"/>
    </source>
</evidence>
<feature type="modified residue" description="4-aspartylphosphate" evidence="3">
    <location>
        <position position="52"/>
    </location>
</feature>
<evidence type="ECO:0000256" key="1">
    <source>
        <dbReference type="ARBA" id="ARBA00018672"/>
    </source>
</evidence>
<organism evidence="5 6">
    <name type="scientific">Clostridium muellerianum</name>
    <dbReference type="NCBI Taxonomy" id="2716538"/>
    <lineage>
        <taxon>Bacteria</taxon>
        <taxon>Bacillati</taxon>
        <taxon>Bacillota</taxon>
        <taxon>Clostridia</taxon>
        <taxon>Eubacteriales</taxon>
        <taxon>Clostridiaceae</taxon>
        <taxon>Clostridium</taxon>
    </lineage>
</organism>
<name>A0A7Y0HPS4_9CLOT</name>
<dbReference type="InterPro" id="IPR052048">
    <property type="entry name" value="ST_Response_Regulator"/>
</dbReference>
<dbReference type="InterPro" id="IPR001789">
    <property type="entry name" value="Sig_transdc_resp-reg_receiver"/>
</dbReference>
<dbReference type="GO" id="GO:0000160">
    <property type="term" value="P:phosphorelay signal transduction system"/>
    <property type="evidence" value="ECO:0007669"/>
    <property type="project" value="InterPro"/>
</dbReference>
<dbReference type="AlphaFoldDB" id="A0A7Y0HPS4"/>
<comment type="caution">
    <text evidence="5">The sequence shown here is derived from an EMBL/GenBank/DDBJ whole genome shotgun (WGS) entry which is preliminary data.</text>
</comment>
<sequence length="125" mass="13927">MGVLIVDDSMFMRSLITKIFNKHGINILAEAANGKEAIVKYKELKPDVVTMDLMMNEMSGLEAIKEIMKIDPKAEIIVCSSMGQKAFIKEAIELGARGFVIKPFDEDALIDEVEKAILHKKVDNT</sequence>